<accession>A0A9N8HG08</accession>
<sequence>MMMMKLIVLLFATFFVSAESLAFVTFIMRPIVNPVAAMKSMRQRVPALVEKQATKATFLSNTVQANDESLINKPKAVDVPAFGSDETIGAYRSEMLDLVYARSLDRMETFSDQ</sequence>
<feature type="chain" id="PRO_5040494075" evidence="1">
    <location>
        <begin position="19"/>
        <end position="113"/>
    </location>
</feature>
<feature type="signal peptide" evidence="1">
    <location>
        <begin position="1"/>
        <end position="18"/>
    </location>
</feature>
<gene>
    <name evidence="2" type="ORF">SEMRO_485_G152360.1</name>
</gene>
<organism evidence="2 3">
    <name type="scientific">Seminavis robusta</name>
    <dbReference type="NCBI Taxonomy" id="568900"/>
    <lineage>
        <taxon>Eukaryota</taxon>
        <taxon>Sar</taxon>
        <taxon>Stramenopiles</taxon>
        <taxon>Ochrophyta</taxon>
        <taxon>Bacillariophyta</taxon>
        <taxon>Bacillariophyceae</taxon>
        <taxon>Bacillariophycidae</taxon>
        <taxon>Naviculales</taxon>
        <taxon>Naviculaceae</taxon>
        <taxon>Seminavis</taxon>
    </lineage>
</organism>
<protein>
    <submittedName>
        <fullName evidence="2">Uncharacterized protein</fullName>
    </submittedName>
</protein>
<keyword evidence="1" id="KW-0732">Signal</keyword>
<proteinExistence type="predicted"/>
<dbReference type="AlphaFoldDB" id="A0A9N8HG08"/>
<evidence type="ECO:0000256" key="1">
    <source>
        <dbReference type="SAM" id="SignalP"/>
    </source>
</evidence>
<keyword evidence="3" id="KW-1185">Reference proteome</keyword>
<dbReference type="EMBL" id="CAICTM010000484">
    <property type="protein sequence ID" value="CAB9511437.1"/>
    <property type="molecule type" value="Genomic_DNA"/>
</dbReference>
<evidence type="ECO:0000313" key="2">
    <source>
        <dbReference type="EMBL" id="CAB9511437.1"/>
    </source>
</evidence>
<comment type="caution">
    <text evidence="2">The sequence shown here is derived from an EMBL/GenBank/DDBJ whole genome shotgun (WGS) entry which is preliminary data.</text>
</comment>
<dbReference type="Proteomes" id="UP001153069">
    <property type="component" value="Unassembled WGS sequence"/>
</dbReference>
<reference evidence="2" key="1">
    <citation type="submission" date="2020-06" db="EMBL/GenBank/DDBJ databases">
        <authorList>
            <consortium name="Plant Systems Biology data submission"/>
        </authorList>
    </citation>
    <scope>NUCLEOTIDE SEQUENCE</scope>
    <source>
        <strain evidence="2">D6</strain>
    </source>
</reference>
<name>A0A9N8HG08_9STRA</name>
<evidence type="ECO:0000313" key="3">
    <source>
        <dbReference type="Proteomes" id="UP001153069"/>
    </source>
</evidence>